<evidence type="ECO:0000256" key="2">
    <source>
        <dbReference type="ARBA" id="ARBA00022448"/>
    </source>
</evidence>
<protein>
    <submittedName>
        <fullName evidence="9">MFS transporter</fullName>
    </submittedName>
</protein>
<feature type="transmembrane region" description="Helical" evidence="7">
    <location>
        <begin position="160"/>
        <end position="179"/>
    </location>
</feature>
<gene>
    <name evidence="9" type="ORF">ACFSW5_21095</name>
</gene>
<keyword evidence="5 7" id="KW-1133">Transmembrane helix</keyword>
<dbReference type="EMBL" id="JBHUMY010000032">
    <property type="protein sequence ID" value="MFD2662757.1"/>
    <property type="molecule type" value="Genomic_DNA"/>
</dbReference>
<dbReference type="InterPro" id="IPR020846">
    <property type="entry name" value="MFS_dom"/>
</dbReference>
<feature type="domain" description="Major facilitator superfamily (MFS) profile" evidence="8">
    <location>
        <begin position="4"/>
        <end position="378"/>
    </location>
</feature>
<feature type="transmembrane region" description="Helical" evidence="7">
    <location>
        <begin position="41"/>
        <end position="63"/>
    </location>
</feature>
<feature type="transmembrane region" description="Helical" evidence="7">
    <location>
        <begin position="352"/>
        <end position="374"/>
    </location>
</feature>
<dbReference type="Proteomes" id="UP001597493">
    <property type="component" value="Unassembled WGS sequence"/>
</dbReference>
<feature type="transmembrane region" description="Helical" evidence="7">
    <location>
        <begin position="70"/>
        <end position="89"/>
    </location>
</feature>
<keyword evidence="6 7" id="KW-0472">Membrane</keyword>
<evidence type="ECO:0000256" key="3">
    <source>
        <dbReference type="ARBA" id="ARBA00022475"/>
    </source>
</evidence>
<dbReference type="RefSeq" id="WP_379277537.1">
    <property type="nucleotide sequence ID" value="NZ_JBHUGT010000035.1"/>
</dbReference>
<evidence type="ECO:0000256" key="5">
    <source>
        <dbReference type="ARBA" id="ARBA00022989"/>
    </source>
</evidence>
<dbReference type="PROSITE" id="PS50850">
    <property type="entry name" value="MFS"/>
    <property type="match status" value="1"/>
</dbReference>
<dbReference type="InterPro" id="IPR036259">
    <property type="entry name" value="MFS_trans_sf"/>
</dbReference>
<evidence type="ECO:0000313" key="9">
    <source>
        <dbReference type="EMBL" id="MFD2662757.1"/>
    </source>
</evidence>
<evidence type="ECO:0000256" key="7">
    <source>
        <dbReference type="SAM" id="Phobius"/>
    </source>
</evidence>
<feature type="transmembrane region" description="Helical" evidence="7">
    <location>
        <begin position="237"/>
        <end position="255"/>
    </location>
</feature>
<evidence type="ECO:0000313" key="10">
    <source>
        <dbReference type="Proteomes" id="UP001597493"/>
    </source>
</evidence>
<comment type="subcellular location">
    <subcellularLocation>
        <location evidence="1">Cell membrane</location>
        <topology evidence="1">Multi-pass membrane protein</topology>
    </subcellularLocation>
</comment>
<dbReference type="InterPro" id="IPR011701">
    <property type="entry name" value="MFS"/>
</dbReference>
<keyword evidence="10" id="KW-1185">Reference proteome</keyword>
<feature type="transmembrane region" description="Helical" evidence="7">
    <location>
        <begin position="200"/>
        <end position="222"/>
    </location>
</feature>
<dbReference type="Gene3D" id="1.20.1250.20">
    <property type="entry name" value="MFS general substrate transporter like domains"/>
    <property type="match status" value="2"/>
</dbReference>
<dbReference type="InterPro" id="IPR050189">
    <property type="entry name" value="MFS_Efflux_Transporters"/>
</dbReference>
<evidence type="ECO:0000259" key="8">
    <source>
        <dbReference type="PROSITE" id="PS50850"/>
    </source>
</evidence>
<evidence type="ECO:0000256" key="6">
    <source>
        <dbReference type="ARBA" id="ARBA00023136"/>
    </source>
</evidence>
<reference evidence="10" key="1">
    <citation type="journal article" date="2019" name="Int. J. Syst. Evol. Microbiol.">
        <title>The Global Catalogue of Microorganisms (GCM) 10K type strain sequencing project: providing services to taxonomists for standard genome sequencing and annotation.</title>
        <authorList>
            <consortium name="The Broad Institute Genomics Platform"/>
            <consortium name="The Broad Institute Genome Sequencing Center for Infectious Disease"/>
            <person name="Wu L."/>
            <person name="Ma J."/>
        </authorList>
    </citation>
    <scope>NUCLEOTIDE SEQUENCE [LARGE SCALE GENOMIC DNA]</scope>
    <source>
        <strain evidence="10">TISTR 1827</strain>
    </source>
</reference>
<proteinExistence type="predicted"/>
<comment type="caution">
    <text evidence="9">The sequence shown here is derived from an EMBL/GenBank/DDBJ whole genome shotgun (WGS) entry which is preliminary data.</text>
</comment>
<feature type="transmembrane region" description="Helical" evidence="7">
    <location>
        <begin position="132"/>
        <end position="154"/>
    </location>
</feature>
<dbReference type="PANTHER" id="PTHR43124:SF8">
    <property type="entry name" value="INNER MEMBRANE TRANSPORT PROTEIN YDHP"/>
    <property type="match status" value="1"/>
</dbReference>
<keyword evidence="3" id="KW-1003">Cell membrane</keyword>
<dbReference type="PANTHER" id="PTHR43124">
    <property type="entry name" value="PURINE EFFLUX PUMP PBUE"/>
    <property type="match status" value="1"/>
</dbReference>
<keyword evidence="2" id="KW-0813">Transport</keyword>
<feature type="transmembrane region" description="Helical" evidence="7">
    <location>
        <begin position="262"/>
        <end position="284"/>
    </location>
</feature>
<keyword evidence="4 7" id="KW-0812">Transmembrane</keyword>
<name>A0ABW5R201_9BACL</name>
<organism evidence="9 10">
    <name type="scientific">Paenibacillus thailandensis</name>
    <dbReference type="NCBI Taxonomy" id="393250"/>
    <lineage>
        <taxon>Bacteria</taxon>
        <taxon>Bacillati</taxon>
        <taxon>Bacillota</taxon>
        <taxon>Bacilli</taxon>
        <taxon>Bacillales</taxon>
        <taxon>Paenibacillaceae</taxon>
        <taxon>Paenibacillus</taxon>
    </lineage>
</organism>
<feature type="transmembrane region" description="Helical" evidence="7">
    <location>
        <begin position="290"/>
        <end position="310"/>
    </location>
</feature>
<feature type="transmembrane region" description="Helical" evidence="7">
    <location>
        <begin position="95"/>
        <end position="120"/>
    </location>
</feature>
<dbReference type="CDD" id="cd17324">
    <property type="entry name" value="MFS_NepI_like"/>
    <property type="match status" value="1"/>
</dbReference>
<sequence>MPFAIYVLGFMIFSQTTSEFMVSGLMQSLSAEFGVSVAAIGYLVSAYSAGMIVGGPMLTVGLLKMPRKQAFMTLSFVFLAGQTLGALAPNYEVMMLARIVTGISSSACFGVALGICFSLVRPESHGRAASIVLGGLMVATAIGLPMAMLFDQYFGWRASFWAVVVMVLLAGVLGQWVIPSSPKPETVLIRNELGAFRNRSLWFAYATSMLIIGATFAAFSYFTPILTDLSGFSAKTVPLLLAVYGVATIIGNIVTGRLSDRYMMPVLTIGLLMLTLALVLFGLFADIGAIAIIAVILTGLAGVPMNPAMATRITRVAGTGSLVTTVHGSVISLGVVVGSAAGGLTIDAGYGLISPLWIGALLAVFGLMTLLPFFRRSGAPQSRLTAPTQEAKSR</sequence>
<feature type="transmembrane region" description="Helical" evidence="7">
    <location>
        <begin position="322"/>
        <end position="346"/>
    </location>
</feature>
<dbReference type="Pfam" id="PF07690">
    <property type="entry name" value="MFS_1"/>
    <property type="match status" value="1"/>
</dbReference>
<accession>A0ABW5R201</accession>
<dbReference type="SUPFAM" id="SSF103473">
    <property type="entry name" value="MFS general substrate transporter"/>
    <property type="match status" value="1"/>
</dbReference>
<evidence type="ECO:0000256" key="4">
    <source>
        <dbReference type="ARBA" id="ARBA00022692"/>
    </source>
</evidence>
<evidence type="ECO:0000256" key="1">
    <source>
        <dbReference type="ARBA" id="ARBA00004651"/>
    </source>
</evidence>